<keyword evidence="2" id="KW-0012">Acyltransferase</keyword>
<evidence type="ECO:0000313" key="2">
    <source>
        <dbReference type="EMBL" id="MDF3838058.1"/>
    </source>
</evidence>
<comment type="caution">
    <text evidence="2">The sequence shown here is derived from an EMBL/GenBank/DDBJ whole genome shotgun (WGS) entry which is preliminary data.</text>
</comment>
<dbReference type="GO" id="GO:0016746">
    <property type="term" value="F:acyltransferase activity"/>
    <property type="evidence" value="ECO:0007669"/>
    <property type="project" value="UniProtKB-KW"/>
</dbReference>
<dbReference type="EMBL" id="JARJLM010000559">
    <property type="protein sequence ID" value="MDF3838058.1"/>
    <property type="molecule type" value="Genomic_DNA"/>
</dbReference>
<sequence length="284" mass="31588">MITFSPVGVEQDRLQRYQELFLKCFPASTKFGAAFLRWLYKDNPDGKVIGFDAFDGDRLAAHYVCIPATVRVGGAPVRALLSLNTATHPDYQGQGLFTKLAEMTYRTGAELGFHCVYGVANANSTPGFVRKLGFQLVQPLDAMVGIGRLGIDFSQVSRDAQFERIWTPESLKWRCSNPVNPVHGFDLADRLGLYAQASGRLLSAYTELPFPADPCIAGHGGPRSPLRLYLGLVPGASRRFSTYAHIPQRLRPSPLNMIYRPLDTQGTTLDRNHIHFTFLDFDAY</sequence>
<dbReference type="PROSITE" id="PS51186">
    <property type="entry name" value="GNAT"/>
    <property type="match status" value="1"/>
</dbReference>
<dbReference type="InterPro" id="IPR000182">
    <property type="entry name" value="GNAT_dom"/>
</dbReference>
<gene>
    <name evidence="2" type="ORF">P3W85_34760</name>
</gene>
<dbReference type="EC" id="2.3.1.-" evidence="2"/>
<protein>
    <submittedName>
        <fullName evidence="2">GNAT family N-acetyltransferase</fullName>
        <ecNumber evidence="2">2.3.1.-</ecNumber>
    </submittedName>
</protein>
<name>A0ABT6AZL1_9BURK</name>
<keyword evidence="2" id="KW-0808">Transferase</keyword>
<dbReference type="Gene3D" id="3.40.630.30">
    <property type="match status" value="1"/>
</dbReference>
<dbReference type="InterPro" id="IPR016181">
    <property type="entry name" value="Acyl_CoA_acyltransferase"/>
</dbReference>
<organism evidence="2 3">
    <name type="scientific">Cupriavidus basilensis</name>
    <dbReference type="NCBI Taxonomy" id="68895"/>
    <lineage>
        <taxon>Bacteria</taxon>
        <taxon>Pseudomonadati</taxon>
        <taxon>Pseudomonadota</taxon>
        <taxon>Betaproteobacteria</taxon>
        <taxon>Burkholderiales</taxon>
        <taxon>Burkholderiaceae</taxon>
        <taxon>Cupriavidus</taxon>
    </lineage>
</organism>
<dbReference type="SUPFAM" id="SSF55729">
    <property type="entry name" value="Acyl-CoA N-acyltransferases (Nat)"/>
    <property type="match status" value="1"/>
</dbReference>
<accession>A0ABT6AZL1</accession>
<reference evidence="2 3" key="1">
    <citation type="submission" date="2023-03" db="EMBL/GenBank/DDBJ databases">
        <title>Draft assemblies of triclosan tolerant bacteria isolated from returned activated sludge.</title>
        <authorList>
            <person name="Van Hamelsveld S."/>
        </authorList>
    </citation>
    <scope>NUCLEOTIDE SEQUENCE [LARGE SCALE GENOMIC DNA]</scope>
    <source>
        <strain evidence="2 3">GW210010_S58</strain>
    </source>
</reference>
<dbReference type="Pfam" id="PF13527">
    <property type="entry name" value="Acetyltransf_9"/>
    <property type="match status" value="1"/>
</dbReference>
<feature type="domain" description="N-acetyltransferase" evidence="1">
    <location>
        <begin position="2"/>
        <end position="154"/>
    </location>
</feature>
<dbReference type="RefSeq" id="WP_276268095.1">
    <property type="nucleotide sequence ID" value="NZ_JARJLM010000559.1"/>
</dbReference>
<evidence type="ECO:0000313" key="3">
    <source>
        <dbReference type="Proteomes" id="UP001216674"/>
    </source>
</evidence>
<keyword evidence="3" id="KW-1185">Reference proteome</keyword>
<dbReference type="Proteomes" id="UP001216674">
    <property type="component" value="Unassembled WGS sequence"/>
</dbReference>
<dbReference type="CDD" id="cd04301">
    <property type="entry name" value="NAT_SF"/>
    <property type="match status" value="1"/>
</dbReference>
<proteinExistence type="predicted"/>
<evidence type="ECO:0000259" key="1">
    <source>
        <dbReference type="PROSITE" id="PS51186"/>
    </source>
</evidence>